<keyword evidence="7" id="KW-1185">Reference proteome</keyword>
<dbReference type="Pfam" id="PF25455">
    <property type="entry name" value="Beta-barrel_CAF17_C"/>
    <property type="match status" value="1"/>
</dbReference>
<dbReference type="InterPro" id="IPR045179">
    <property type="entry name" value="YgfZ/GcvT"/>
</dbReference>
<dbReference type="NCBIfam" id="TIGR03317">
    <property type="entry name" value="ygfZ_signature"/>
    <property type="match status" value="1"/>
</dbReference>
<keyword evidence="2" id="KW-0809">Transit peptide</keyword>
<reference evidence="6" key="1">
    <citation type="submission" date="2021-07" db="EMBL/GenBank/DDBJ databases">
        <authorList>
            <person name="Durling M."/>
        </authorList>
    </citation>
    <scope>NUCLEOTIDE SEQUENCE</scope>
</reference>
<comment type="subcellular location">
    <subcellularLocation>
        <location evidence="1">Mitochondrion matrix</location>
    </subcellularLocation>
</comment>
<dbReference type="AlphaFoldDB" id="A0A9N9L0Z8"/>
<evidence type="ECO:0000256" key="2">
    <source>
        <dbReference type="ARBA" id="ARBA00022946"/>
    </source>
</evidence>
<accession>A0A9N9L0Z8</accession>
<dbReference type="GO" id="GO:0016226">
    <property type="term" value="P:iron-sulfur cluster assembly"/>
    <property type="evidence" value="ECO:0007669"/>
    <property type="project" value="TreeGrafter"/>
</dbReference>
<organism evidence="6 7">
    <name type="scientific">Hymenoscyphus fraxineus</name>
    <dbReference type="NCBI Taxonomy" id="746836"/>
    <lineage>
        <taxon>Eukaryota</taxon>
        <taxon>Fungi</taxon>
        <taxon>Dikarya</taxon>
        <taxon>Ascomycota</taxon>
        <taxon>Pezizomycotina</taxon>
        <taxon>Leotiomycetes</taxon>
        <taxon>Helotiales</taxon>
        <taxon>Helotiaceae</taxon>
        <taxon>Hymenoscyphus</taxon>
    </lineage>
</organism>
<dbReference type="Gene3D" id="3.30.70.1400">
    <property type="entry name" value="Aminomethyltransferase beta-barrel domains"/>
    <property type="match status" value="1"/>
</dbReference>
<dbReference type="InterPro" id="IPR057460">
    <property type="entry name" value="CAF17_C"/>
</dbReference>
<evidence type="ECO:0000313" key="6">
    <source>
        <dbReference type="EMBL" id="CAG8957129.1"/>
    </source>
</evidence>
<dbReference type="PANTHER" id="PTHR22602">
    <property type="entry name" value="TRANSFERASE CAF17, MITOCHONDRIAL-RELATED"/>
    <property type="match status" value="1"/>
</dbReference>
<comment type="similarity">
    <text evidence="4">Belongs to the GcvT family. CAF17/IBA57 subfamily.</text>
</comment>
<dbReference type="SUPFAM" id="SSF103025">
    <property type="entry name" value="Folate-binding domain"/>
    <property type="match status" value="1"/>
</dbReference>
<evidence type="ECO:0000256" key="4">
    <source>
        <dbReference type="ARBA" id="ARBA00093447"/>
    </source>
</evidence>
<dbReference type="Gene3D" id="2.40.30.160">
    <property type="match status" value="1"/>
</dbReference>
<dbReference type="Proteomes" id="UP000696280">
    <property type="component" value="Unassembled WGS sequence"/>
</dbReference>
<dbReference type="OrthoDB" id="191995at2759"/>
<protein>
    <recommendedName>
        <fullName evidence="5">CAF17 C-terminal domain-containing protein</fullName>
    </recommendedName>
</protein>
<evidence type="ECO:0000259" key="5">
    <source>
        <dbReference type="Pfam" id="PF25455"/>
    </source>
</evidence>
<dbReference type="GO" id="GO:0005759">
    <property type="term" value="C:mitochondrial matrix"/>
    <property type="evidence" value="ECO:0007669"/>
    <property type="project" value="UniProtKB-SubCell"/>
</dbReference>
<evidence type="ECO:0000313" key="7">
    <source>
        <dbReference type="Proteomes" id="UP000696280"/>
    </source>
</evidence>
<dbReference type="EMBL" id="CAJVRL010000077">
    <property type="protein sequence ID" value="CAG8957129.1"/>
    <property type="molecule type" value="Genomic_DNA"/>
</dbReference>
<name>A0A9N9L0Z8_9HELO</name>
<evidence type="ECO:0000256" key="3">
    <source>
        <dbReference type="ARBA" id="ARBA00023128"/>
    </source>
</evidence>
<sequence length="346" mass="38622">MKPPIPQLTRFLLSPSRPYICTTCRSTRPLSNPKALRFSTTPLSNPPPPPPKAYARLSSRRLISLTGPDASKYLQGVITNTVTPPQGPWKEGFYAAFLNAKGRVLADVFVYRLSAESGLGAGDLGGSEGEGWLIEVDAVEVERVVKMMKRSRLGSKLRRYLHGVPEGHEELFREIALPQESNIDWMGGINYKKGCYVGQELTVRTHHRGVVRKRILPVQFYGLDEPIPKILEYDPMKRHSAENILYGTDIERFQPGLLETIGQGTTDEQPQRKKKSTGKIITGVGNVGLALCRLKEMTPSGSGEVDYDSFQEGQEFMVEWGGDEEGVGKERVKVRAFVPEWHLSQK</sequence>
<evidence type="ECO:0000256" key="1">
    <source>
        <dbReference type="ARBA" id="ARBA00004305"/>
    </source>
</evidence>
<feature type="domain" description="CAF17 C-terminal" evidence="5">
    <location>
        <begin position="212"/>
        <end position="341"/>
    </location>
</feature>
<dbReference type="PANTHER" id="PTHR22602:SF0">
    <property type="entry name" value="TRANSFERASE CAF17, MITOCHONDRIAL-RELATED"/>
    <property type="match status" value="1"/>
</dbReference>
<dbReference type="InterPro" id="IPR017703">
    <property type="entry name" value="YgfZ/GCV_T_CS"/>
</dbReference>
<keyword evidence="3" id="KW-0496">Mitochondrion</keyword>
<proteinExistence type="inferred from homology"/>
<gene>
    <name evidence="6" type="ORF">HYFRA_00009330</name>
</gene>
<comment type="caution">
    <text evidence="6">The sequence shown here is derived from an EMBL/GenBank/DDBJ whole genome shotgun (WGS) entry which is preliminary data.</text>
</comment>